<dbReference type="PANTHER" id="PTHR43694:SF1">
    <property type="entry name" value="RIBONUCLEASE J"/>
    <property type="match status" value="1"/>
</dbReference>
<evidence type="ECO:0000259" key="7">
    <source>
        <dbReference type="SMART" id="SM00849"/>
    </source>
</evidence>
<proteinExistence type="predicted"/>
<dbReference type="SUPFAM" id="SSF56281">
    <property type="entry name" value="Metallo-hydrolase/oxidoreductase"/>
    <property type="match status" value="1"/>
</dbReference>
<keyword evidence="2" id="KW-0479">Metal-binding</keyword>
<dbReference type="InterPro" id="IPR001279">
    <property type="entry name" value="Metallo-B-lactamas"/>
</dbReference>
<keyword evidence="5" id="KW-0269">Exonuclease</keyword>
<keyword evidence="3 8" id="KW-0378">Hydrolase</keyword>
<feature type="domain" description="Metallo-beta-lactamase" evidence="7">
    <location>
        <begin position="19"/>
        <end position="214"/>
    </location>
</feature>
<evidence type="ECO:0000256" key="1">
    <source>
        <dbReference type="ARBA" id="ARBA00022722"/>
    </source>
</evidence>
<comment type="caution">
    <text evidence="8">The sequence shown here is derived from an EMBL/GenBank/DDBJ whole genome shotgun (WGS) entry which is preliminary data.</text>
</comment>
<accession>A0A7X4K6E5</accession>
<keyword evidence="1" id="KW-0540">Nuclease</keyword>
<dbReference type="RefSeq" id="WP_160984589.1">
    <property type="nucleotide sequence ID" value="NZ_WVTD01000002.1"/>
</dbReference>
<dbReference type="Pfam" id="PF22505">
    <property type="entry name" value="RNase_J_b_CASP"/>
    <property type="match status" value="1"/>
</dbReference>
<evidence type="ECO:0000256" key="6">
    <source>
        <dbReference type="ARBA" id="ARBA00022884"/>
    </source>
</evidence>
<dbReference type="Pfam" id="PF00753">
    <property type="entry name" value="Lactamase_B"/>
    <property type="match status" value="1"/>
</dbReference>
<gene>
    <name evidence="8" type="ORF">GR702_03540</name>
</gene>
<dbReference type="GO" id="GO:0004527">
    <property type="term" value="F:exonuclease activity"/>
    <property type="evidence" value="ECO:0007669"/>
    <property type="project" value="UniProtKB-KW"/>
</dbReference>
<keyword evidence="9" id="KW-1185">Reference proteome</keyword>
<sequence>MIPGNELLFCALGGSGEIGMNVNLYGCQGKWLMVDLGMTFSGNEYPGVDLVFADLEFIENERENLLGIVLTHAHEDHIGAVPYFAEDLDVPLYATPFTAKLVAAKLEEAGILDKVELIVVDDLENFQIGPFEIRYVPLAHSIAEGNALLIGTPFGRIFHTGDWKLDDEPQVGTPATKAELSAIGDEGVLALVCDSTNVFNPEASGSEGEVYRGLLEEVGRHKGRRVVVTTFASNVARLQTLGDVARKTGRQLCVAGRSLDRIIAVGKSCGYLSDLPNVIDADTAMDLPRGDVLIVATGGQGEPRAALARIAEGNHPIKLERGDVVLFSSRQIPGNEIQIGRIQNRLAEAGIVIVTDRQSPIHVSGHPGRPELEALYGWLRPQILLPVHGEIRHMKEQARLGLGSGIPTAVFQKNGDLVRLAPGHAGKFGEVRSGRLVLDGDIIAPADGEAMAMRRRLAFNGVVSVAANRKGHVEVSAIGLPLDEDYDDFVAEARKDVADALARAKKGERSVRMEAARLAARRAAARWSGKKPQVQVLLLED</sequence>
<dbReference type="Proteomes" id="UP000465810">
    <property type="component" value="Unassembled WGS sequence"/>
</dbReference>
<evidence type="ECO:0000256" key="4">
    <source>
        <dbReference type="ARBA" id="ARBA00022833"/>
    </source>
</evidence>
<dbReference type="EMBL" id="WVTD01000002">
    <property type="protein sequence ID" value="MYL96847.1"/>
    <property type="molecule type" value="Genomic_DNA"/>
</dbReference>
<evidence type="ECO:0000256" key="3">
    <source>
        <dbReference type="ARBA" id="ARBA00022801"/>
    </source>
</evidence>
<dbReference type="PANTHER" id="PTHR43694">
    <property type="entry name" value="RIBONUCLEASE J"/>
    <property type="match status" value="1"/>
</dbReference>
<dbReference type="InterPro" id="IPR055132">
    <property type="entry name" value="RNase_J_b_CASP"/>
</dbReference>
<dbReference type="InterPro" id="IPR042173">
    <property type="entry name" value="RNase_J_2"/>
</dbReference>
<dbReference type="GO" id="GO:0046872">
    <property type="term" value="F:metal ion binding"/>
    <property type="evidence" value="ECO:0007669"/>
    <property type="project" value="UniProtKB-KW"/>
</dbReference>
<dbReference type="CDD" id="cd07714">
    <property type="entry name" value="RNaseJ_MBL-fold"/>
    <property type="match status" value="1"/>
</dbReference>
<dbReference type="InterPro" id="IPR036866">
    <property type="entry name" value="RibonucZ/Hydroxyglut_hydro"/>
</dbReference>
<dbReference type="InterPro" id="IPR011108">
    <property type="entry name" value="RMMBL"/>
</dbReference>
<name>A0A7X4K6E5_9SPHN</name>
<evidence type="ECO:0000313" key="8">
    <source>
        <dbReference type="EMBL" id="MYL96847.1"/>
    </source>
</evidence>
<evidence type="ECO:0000256" key="5">
    <source>
        <dbReference type="ARBA" id="ARBA00022839"/>
    </source>
</evidence>
<dbReference type="GO" id="GO:0003723">
    <property type="term" value="F:RNA binding"/>
    <property type="evidence" value="ECO:0007669"/>
    <property type="project" value="UniProtKB-KW"/>
</dbReference>
<dbReference type="SMART" id="SM00849">
    <property type="entry name" value="Lactamase_B"/>
    <property type="match status" value="1"/>
</dbReference>
<keyword evidence="4" id="KW-0862">Zinc</keyword>
<dbReference type="AlphaFoldDB" id="A0A7X4K6E5"/>
<evidence type="ECO:0000313" key="9">
    <source>
        <dbReference type="Proteomes" id="UP000465810"/>
    </source>
</evidence>
<dbReference type="Pfam" id="PF07521">
    <property type="entry name" value="RMMBL"/>
    <property type="match status" value="1"/>
</dbReference>
<keyword evidence="6" id="KW-0694">RNA-binding</keyword>
<protein>
    <submittedName>
        <fullName evidence="8">MBL fold metallo-hydrolase</fullName>
    </submittedName>
</protein>
<evidence type="ECO:0000256" key="2">
    <source>
        <dbReference type="ARBA" id="ARBA00022723"/>
    </source>
</evidence>
<dbReference type="Gene3D" id="3.60.15.10">
    <property type="entry name" value="Ribonuclease Z/Hydroxyacylglutathione hydrolase-like"/>
    <property type="match status" value="1"/>
</dbReference>
<organism evidence="8 9">
    <name type="scientific">Novosphingobium silvae</name>
    <dbReference type="NCBI Taxonomy" id="2692619"/>
    <lineage>
        <taxon>Bacteria</taxon>
        <taxon>Pseudomonadati</taxon>
        <taxon>Pseudomonadota</taxon>
        <taxon>Alphaproteobacteria</taxon>
        <taxon>Sphingomonadales</taxon>
        <taxon>Sphingomonadaceae</taxon>
        <taxon>Novosphingobium</taxon>
    </lineage>
</organism>
<reference evidence="8 9" key="1">
    <citation type="submission" date="2019-12" db="EMBL/GenBank/DDBJ databases">
        <authorList>
            <person name="Feng G."/>
            <person name="Zhu H."/>
        </authorList>
    </citation>
    <scope>NUCLEOTIDE SEQUENCE [LARGE SCALE GENOMIC DNA]</scope>
    <source>
        <strain evidence="8 9">FGD1</strain>
    </source>
</reference>
<dbReference type="Gene3D" id="3.40.50.10710">
    <property type="entry name" value="Metallo-hydrolase/oxidoreductase"/>
    <property type="match status" value="1"/>
</dbReference>